<organism evidence="2 3">
    <name type="scientific">Arthrobacter hankyongi</name>
    <dbReference type="NCBI Taxonomy" id="2904801"/>
    <lineage>
        <taxon>Bacteria</taxon>
        <taxon>Bacillati</taxon>
        <taxon>Actinomycetota</taxon>
        <taxon>Actinomycetes</taxon>
        <taxon>Micrococcales</taxon>
        <taxon>Micrococcaceae</taxon>
        <taxon>Arthrobacter</taxon>
    </lineage>
</organism>
<reference evidence="2" key="1">
    <citation type="submission" date="2022-01" db="EMBL/GenBank/DDBJ databases">
        <authorList>
            <person name="Jo J.-H."/>
            <person name="Im W.-T."/>
        </authorList>
    </citation>
    <scope>NUCLEOTIDE SEQUENCE</scope>
    <source>
        <strain evidence="2">I2-34</strain>
    </source>
</reference>
<proteinExistence type="predicted"/>
<comment type="caution">
    <text evidence="2">The sequence shown here is derived from an EMBL/GenBank/DDBJ whole genome shotgun (WGS) entry which is preliminary data.</text>
</comment>
<keyword evidence="3" id="KW-1185">Reference proteome</keyword>
<feature type="region of interest" description="Disordered" evidence="1">
    <location>
        <begin position="575"/>
        <end position="597"/>
    </location>
</feature>
<gene>
    <name evidence="2" type="ORF">LVY72_08325</name>
</gene>
<dbReference type="EMBL" id="JAKLTQ010000004">
    <property type="protein sequence ID" value="MCG2621923.1"/>
    <property type="molecule type" value="Genomic_DNA"/>
</dbReference>
<protein>
    <submittedName>
        <fullName evidence="2">Alkaline phosphatase family protein</fullName>
    </submittedName>
</protein>
<dbReference type="InterPro" id="IPR017850">
    <property type="entry name" value="Alkaline_phosphatase_core_sf"/>
</dbReference>
<dbReference type="SUPFAM" id="SSF53649">
    <property type="entry name" value="Alkaline phosphatase-like"/>
    <property type="match status" value="1"/>
</dbReference>
<sequence>MNSTSFWATLAAAWIASAVGTLLSWLLTAGTSDAFSVALRRLTDRPAAVADPEIDGMVFVQLDGVPYPVMQWALQSGTMPTLRRWVRSGSHRLQEWTVQLPSTTPASQQGILHGTCDRIPAFRWYDRELGRLLVANRPADAAVIEQRASTGRGLLADDGISVSNLFSGDAPRSSMVMSKIQLARGSRETRRAFGRFVLRPEGFARSFSRTLAEVARERFQARRQRLRDVVPRVERSWTFAGLRAISNGLLRDINTAVVANEMMRGTKSIYVDYVDYDEVAHHAGGARLESLAPLEALDRVLAMLEQVAGKAPRRYHLVVLSDHGQSIGATFAERYGTDLGGVCAALINESVVEIDKNVESLGRAQALVGDLAGAGKGSQRTVRNVSGRLGRQAEAESAAAATGTGTMVLGSGNLGLVYLMEPERLLMEDIQERYPALLPGLVSHPGVGFVAVLSRTAGPVVLGAGGTHRLADHQVDGADPLEPFGNDAAPLIAAVTAMKEAPDIYVNSACDPSTLEVVAFEDLVGSHGGLGGWQNRGMLVAPVDLLPADVRIVGAVQLHGHLVRMLEQLGQRRHLVQDEAPPVPPGAQMRSPGGLGD</sequence>
<dbReference type="Pfam" id="PF01663">
    <property type="entry name" value="Phosphodiest"/>
    <property type="match status" value="1"/>
</dbReference>
<evidence type="ECO:0000313" key="2">
    <source>
        <dbReference type="EMBL" id="MCG2621923.1"/>
    </source>
</evidence>
<name>A0ABS9L5I5_9MICC</name>
<evidence type="ECO:0000313" key="3">
    <source>
        <dbReference type="Proteomes" id="UP001165368"/>
    </source>
</evidence>
<dbReference type="Gene3D" id="3.40.720.10">
    <property type="entry name" value="Alkaline Phosphatase, subunit A"/>
    <property type="match status" value="1"/>
</dbReference>
<dbReference type="InterPro" id="IPR002591">
    <property type="entry name" value="Phosphodiest/P_Trfase"/>
</dbReference>
<evidence type="ECO:0000256" key="1">
    <source>
        <dbReference type="SAM" id="MobiDB-lite"/>
    </source>
</evidence>
<dbReference type="RefSeq" id="WP_237819610.1">
    <property type="nucleotide sequence ID" value="NZ_JAKLTQ010000004.1"/>
</dbReference>
<accession>A0ABS9L5I5</accession>
<dbReference type="Proteomes" id="UP001165368">
    <property type="component" value="Unassembled WGS sequence"/>
</dbReference>